<feature type="transmembrane region" description="Helical" evidence="1">
    <location>
        <begin position="198"/>
        <end position="220"/>
    </location>
</feature>
<feature type="transmembrane region" description="Helical" evidence="1">
    <location>
        <begin position="71"/>
        <end position="91"/>
    </location>
</feature>
<feature type="transmembrane region" description="Helical" evidence="1">
    <location>
        <begin position="140"/>
        <end position="157"/>
    </location>
</feature>
<evidence type="ECO:0000313" key="3">
    <source>
        <dbReference type="EMBL" id="SPL62442.1"/>
    </source>
</evidence>
<dbReference type="AlphaFoldDB" id="A0A2P9HEC3"/>
<accession>A0A2P9HEC3</accession>
<feature type="transmembrane region" description="Helical" evidence="1">
    <location>
        <begin position="164"/>
        <end position="186"/>
    </location>
</feature>
<evidence type="ECO:0000313" key="4">
    <source>
        <dbReference type="Proteomes" id="UP000246073"/>
    </source>
</evidence>
<reference evidence="4" key="1">
    <citation type="submission" date="2017-12" db="EMBL/GenBank/DDBJ databases">
        <authorList>
            <person name="Diaz M."/>
        </authorList>
    </citation>
    <scope>NUCLEOTIDE SEQUENCE [LARGE SCALE GENOMIC DNA]</scope>
    <source>
        <strain evidence="4">FI11154</strain>
    </source>
</reference>
<feature type="signal peptide" evidence="2">
    <location>
        <begin position="1"/>
        <end position="24"/>
    </location>
</feature>
<dbReference type="RefSeq" id="WP_109366577.1">
    <property type="nucleotide sequence ID" value="NZ_OOFM01000002.1"/>
</dbReference>
<evidence type="ECO:0000256" key="2">
    <source>
        <dbReference type="SAM" id="SignalP"/>
    </source>
</evidence>
<proteinExistence type="predicted"/>
<dbReference type="NCBIfam" id="TIGR02458">
    <property type="entry name" value="CbtA"/>
    <property type="match status" value="1"/>
</dbReference>
<sequence length="235" mass="25008">MNYFRTLFFTALLAGLAGGLLSSAANITLTVPLILKAEVFEHAEARKAEVVASSSETSDHEHEAPAEARDLLTLIATLLAYIGFALLLTVSADVLGIMNDWRAGFLGGIAGFLVFSLIPALGLPPELPGMPAAGLEARQLWWLGTVACAVAATVISARFKRKEAYAVGLLLVVLPFALGAPVAQVGATSVPRELYREFVLHTLVVSLMSWALIGSCVGWLRSRCSPVRSNTATFR</sequence>
<feature type="chain" id="PRO_5015145697" evidence="2">
    <location>
        <begin position="25"/>
        <end position="235"/>
    </location>
</feature>
<dbReference type="EMBL" id="OOFM01000002">
    <property type="protein sequence ID" value="SPL62442.1"/>
    <property type="molecule type" value="Genomic_DNA"/>
</dbReference>
<protein>
    <submittedName>
        <fullName evidence="3">Predicted cobalt transporter CbtA</fullName>
    </submittedName>
</protein>
<dbReference type="Proteomes" id="UP000246073">
    <property type="component" value="Unassembled WGS sequence"/>
</dbReference>
<feature type="transmembrane region" description="Helical" evidence="1">
    <location>
        <begin position="103"/>
        <end position="120"/>
    </location>
</feature>
<dbReference type="Pfam" id="PF09490">
    <property type="entry name" value="CbtA"/>
    <property type="match status" value="1"/>
</dbReference>
<gene>
    <name evidence="3" type="ORF">OHAE_5510</name>
</gene>
<keyword evidence="1" id="KW-0812">Transmembrane</keyword>
<keyword evidence="1" id="KW-0472">Membrane</keyword>
<keyword evidence="1" id="KW-1133">Transmembrane helix</keyword>
<organism evidence="3 4">
    <name type="scientific">Ochrobactrum soli</name>
    <dbReference type="NCBI Taxonomy" id="2448455"/>
    <lineage>
        <taxon>Bacteria</taxon>
        <taxon>Pseudomonadati</taxon>
        <taxon>Pseudomonadota</taxon>
        <taxon>Alphaproteobacteria</taxon>
        <taxon>Hyphomicrobiales</taxon>
        <taxon>Brucellaceae</taxon>
        <taxon>Brucella/Ochrobactrum group</taxon>
        <taxon>Ochrobactrum</taxon>
    </lineage>
</organism>
<dbReference type="InterPro" id="IPR012666">
    <property type="entry name" value="CbtA_put"/>
</dbReference>
<evidence type="ECO:0000256" key="1">
    <source>
        <dbReference type="SAM" id="Phobius"/>
    </source>
</evidence>
<name>A0A2P9HEC3_9HYPH</name>
<keyword evidence="2" id="KW-0732">Signal</keyword>